<accession>A0A4P6JL55</accession>
<keyword evidence="1" id="KW-0285">Flavoprotein</keyword>
<evidence type="ECO:0000256" key="4">
    <source>
        <dbReference type="ARBA" id="ARBA00023033"/>
    </source>
</evidence>
<evidence type="ECO:0000259" key="5">
    <source>
        <dbReference type="Pfam" id="PF00296"/>
    </source>
</evidence>
<dbReference type="PANTHER" id="PTHR42847:SF8">
    <property type="entry name" value="CONSERVED PROTEIN"/>
    <property type="match status" value="1"/>
</dbReference>
<dbReference type="InterPro" id="IPR011251">
    <property type="entry name" value="Luciferase-like_dom"/>
</dbReference>
<protein>
    <submittedName>
        <fullName evidence="6">LLM class flavin-dependent oxidoreductase</fullName>
    </submittedName>
</protein>
<dbReference type="RefSeq" id="WP_129886525.1">
    <property type="nucleotide sequence ID" value="NZ_CP035758.1"/>
</dbReference>
<dbReference type="Gene3D" id="3.20.20.30">
    <property type="entry name" value="Luciferase-like domain"/>
    <property type="match status" value="1"/>
</dbReference>
<dbReference type="PANTHER" id="PTHR42847">
    <property type="entry name" value="ALKANESULFONATE MONOOXYGENASE"/>
    <property type="match status" value="1"/>
</dbReference>
<reference evidence="6 7" key="1">
    <citation type="submission" date="2019-01" db="EMBL/GenBank/DDBJ databases">
        <title>Ktedonosporobacter rubrisoli SCAWS-G2.</title>
        <authorList>
            <person name="Huang Y."/>
            <person name="Yan B."/>
        </authorList>
    </citation>
    <scope>NUCLEOTIDE SEQUENCE [LARGE SCALE GENOMIC DNA]</scope>
    <source>
        <strain evidence="6 7">SCAWS-G2</strain>
    </source>
</reference>
<feature type="domain" description="Luciferase-like" evidence="5">
    <location>
        <begin position="12"/>
        <end position="252"/>
    </location>
</feature>
<evidence type="ECO:0000313" key="7">
    <source>
        <dbReference type="Proteomes" id="UP000290365"/>
    </source>
</evidence>
<dbReference type="SUPFAM" id="SSF51679">
    <property type="entry name" value="Bacterial luciferase-like"/>
    <property type="match status" value="1"/>
</dbReference>
<evidence type="ECO:0000256" key="2">
    <source>
        <dbReference type="ARBA" id="ARBA00022643"/>
    </source>
</evidence>
<keyword evidence="2" id="KW-0288">FMN</keyword>
<organism evidence="6 7">
    <name type="scientific">Ktedonosporobacter rubrisoli</name>
    <dbReference type="NCBI Taxonomy" id="2509675"/>
    <lineage>
        <taxon>Bacteria</taxon>
        <taxon>Bacillati</taxon>
        <taxon>Chloroflexota</taxon>
        <taxon>Ktedonobacteria</taxon>
        <taxon>Ktedonobacterales</taxon>
        <taxon>Ktedonosporobacteraceae</taxon>
        <taxon>Ktedonosporobacter</taxon>
    </lineage>
</organism>
<dbReference type="AlphaFoldDB" id="A0A4P6JL55"/>
<dbReference type="Proteomes" id="UP000290365">
    <property type="component" value="Chromosome"/>
</dbReference>
<dbReference type="GO" id="GO:0008726">
    <property type="term" value="F:alkanesulfonate monooxygenase activity"/>
    <property type="evidence" value="ECO:0007669"/>
    <property type="project" value="TreeGrafter"/>
</dbReference>
<evidence type="ECO:0000256" key="3">
    <source>
        <dbReference type="ARBA" id="ARBA00023002"/>
    </source>
</evidence>
<sequence>MSNQLHFGIHTPQQHISYQRLLEIWLEADREPLIDHMWLFDHFMPLREPTDGPCFEGWTLLAALATRTERVRLGHLVTGNTYRHPAILARQAVTVDHISGGRLNFGIGAAAQEHQGYGLAYPGAAERVKRLDEACQVIRQLWTETTPTFEGHYYQLHEAHSEPKPLQRPFPPIIIAAAGDQMLRVVAKHANVWSAMSPTIEDFREKNARLTQLCEAIGRDPSMLERLAAFRLNPADTDFRQARETAQSWIEAGATHLVLSIVELYQQEEVIPRLLDEIIKPLKQSNEQKSA</sequence>
<keyword evidence="4" id="KW-0503">Monooxygenase</keyword>
<dbReference type="KEGG" id="kbs:EPA93_07870"/>
<dbReference type="Pfam" id="PF00296">
    <property type="entry name" value="Bac_luciferase"/>
    <property type="match status" value="1"/>
</dbReference>
<dbReference type="OrthoDB" id="4029802at2"/>
<gene>
    <name evidence="6" type="ORF">EPA93_07870</name>
</gene>
<proteinExistence type="predicted"/>
<name>A0A4P6JL55_KTERU</name>
<evidence type="ECO:0000313" key="6">
    <source>
        <dbReference type="EMBL" id="QBD75929.1"/>
    </source>
</evidence>
<dbReference type="InterPro" id="IPR036661">
    <property type="entry name" value="Luciferase-like_sf"/>
</dbReference>
<dbReference type="InterPro" id="IPR050172">
    <property type="entry name" value="SsuD_RutA_monooxygenase"/>
</dbReference>
<keyword evidence="3" id="KW-0560">Oxidoreductase</keyword>
<keyword evidence="7" id="KW-1185">Reference proteome</keyword>
<evidence type="ECO:0000256" key="1">
    <source>
        <dbReference type="ARBA" id="ARBA00022630"/>
    </source>
</evidence>
<dbReference type="EMBL" id="CP035758">
    <property type="protein sequence ID" value="QBD75929.1"/>
    <property type="molecule type" value="Genomic_DNA"/>
</dbReference>
<dbReference type="GO" id="GO:0046306">
    <property type="term" value="P:alkanesulfonate catabolic process"/>
    <property type="evidence" value="ECO:0007669"/>
    <property type="project" value="TreeGrafter"/>
</dbReference>